<proteinExistence type="predicted"/>
<dbReference type="EMBL" id="JAAXZB010000005">
    <property type="protein sequence ID" value="NKW11338.1"/>
    <property type="molecule type" value="Genomic_DNA"/>
</dbReference>
<name>A0A7X6FVS5_9HYPH</name>
<dbReference type="Proteomes" id="UP000558475">
    <property type="component" value="Unassembled WGS sequence"/>
</dbReference>
<gene>
    <name evidence="1" type="ORF">HGG76_27455</name>
</gene>
<evidence type="ECO:0000313" key="2">
    <source>
        <dbReference type="Proteomes" id="UP000558475"/>
    </source>
</evidence>
<comment type="caution">
    <text evidence="1">The sequence shown here is derived from an EMBL/GenBank/DDBJ whole genome shotgun (WGS) entry which is preliminary data.</text>
</comment>
<dbReference type="AlphaFoldDB" id="A0A7X6FVS5"/>
<sequence length="46" mass="5305">MKPEEFRPTYDEYLAAKKQSDDDMKIERDKASKAGLAVAKNLAQRF</sequence>
<evidence type="ECO:0000313" key="1">
    <source>
        <dbReference type="EMBL" id="NKW11338.1"/>
    </source>
</evidence>
<accession>A0A7X6FVS5</accession>
<organism evidence="1 2">
    <name type="scientific">Brucella tritici</name>
    <dbReference type="NCBI Taxonomy" id="94626"/>
    <lineage>
        <taxon>Bacteria</taxon>
        <taxon>Pseudomonadati</taxon>
        <taxon>Pseudomonadota</taxon>
        <taxon>Alphaproteobacteria</taxon>
        <taxon>Hyphomicrobiales</taxon>
        <taxon>Brucellaceae</taxon>
        <taxon>Brucella/Ochrobactrum group</taxon>
        <taxon>Brucella</taxon>
    </lineage>
</organism>
<protein>
    <submittedName>
        <fullName evidence="1">Uncharacterized protein</fullName>
    </submittedName>
</protein>
<reference evidence="1 2" key="1">
    <citation type="submission" date="2020-04" db="EMBL/GenBank/DDBJ databases">
        <title>Whole genome sequencing of clinical and environmental type strains of Ochrobactrum.</title>
        <authorList>
            <person name="Dharne M."/>
        </authorList>
    </citation>
    <scope>NUCLEOTIDE SEQUENCE [LARGE SCALE GENOMIC DNA]</scope>
    <source>
        <strain evidence="1 2">DSM 13340</strain>
    </source>
</reference>